<proteinExistence type="inferred from homology"/>
<dbReference type="GO" id="GO:0016151">
    <property type="term" value="F:nickel cation binding"/>
    <property type="evidence" value="ECO:0007669"/>
    <property type="project" value="UniProtKB-UniRule"/>
</dbReference>
<keyword evidence="3" id="KW-0996">Nickel insertion</keyword>
<dbReference type="Proteomes" id="UP000247973">
    <property type="component" value="Unassembled WGS sequence"/>
</dbReference>
<dbReference type="InterPro" id="IPR002669">
    <property type="entry name" value="UreD"/>
</dbReference>
<evidence type="ECO:0000256" key="1">
    <source>
        <dbReference type="ARBA" id="ARBA00007177"/>
    </source>
</evidence>
<evidence type="ECO:0000313" key="5">
    <source>
        <dbReference type="Proteomes" id="UP000247973"/>
    </source>
</evidence>
<dbReference type="PANTHER" id="PTHR33643">
    <property type="entry name" value="UREASE ACCESSORY PROTEIN D"/>
    <property type="match status" value="1"/>
</dbReference>
<evidence type="ECO:0000256" key="2">
    <source>
        <dbReference type="ARBA" id="ARBA00023186"/>
    </source>
</evidence>
<comment type="similarity">
    <text evidence="1 3">Belongs to the UreD family.</text>
</comment>
<reference evidence="4 5" key="1">
    <citation type="submission" date="2018-03" db="EMBL/GenBank/DDBJ databases">
        <title>Genomic Encyclopedia of Archaeal and Bacterial Type Strains, Phase II (KMG-II): from individual species to whole genera.</title>
        <authorList>
            <person name="Goeker M."/>
        </authorList>
    </citation>
    <scope>NUCLEOTIDE SEQUENCE [LARGE SCALE GENOMIC DNA]</scope>
    <source>
        <strain evidence="4 5">DSM 100214</strain>
    </source>
</reference>
<gene>
    <name evidence="3" type="primary">ureD</name>
    <name evidence="4" type="ORF">CLV62_10565</name>
</gene>
<dbReference type="AlphaFoldDB" id="A0A2V3PQT5"/>
<comment type="caution">
    <text evidence="4">The sequence shown here is derived from an EMBL/GenBank/DDBJ whole genome shotgun (WGS) entry which is preliminary data.</text>
</comment>
<dbReference type="PANTHER" id="PTHR33643:SF1">
    <property type="entry name" value="UREASE ACCESSORY PROTEIN D"/>
    <property type="match status" value="1"/>
</dbReference>
<comment type="subcellular location">
    <subcellularLocation>
        <location evidence="3">Cytoplasm</location>
    </subcellularLocation>
</comment>
<comment type="subunit">
    <text evidence="3">UreD, UreF and UreG form a complex that acts as a GTP-hydrolysis-dependent molecular chaperone, activating the urease apoprotein by helping to assemble the nickel containing metallocenter of UreC. The UreE protein probably delivers the nickel.</text>
</comment>
<dbReference type="GO" id="GO:0005737">
    <property type="term" value="C:cytoplasm"/>
    <property type="evidence" value="ECO:0007669"/>
    <property type="project" value="UniProtKB-SubCell"/>
</dbReference>
<sequence length="282" mass="32386">MINKLDLKIGHKDGRTYLKDTYFTRPFRLANVGENRPDPALYLMIMSSSPGILDNDNYDIEITTEKNARLQLQTQSYQRLFKMKDGASQKMIIKLHEKSEISYIQHPIVPHEQSIFKAHNSVYMDSETIFTYGEIVTCGRKLSGEVFLFKQFQNLTEIYYNNKMIIKDNILIEPALMNIDSIGQLEGYTHQATLLHVNTRNGDINSQAEHIHDLLSLEEGIIYGVSQPAPNSIIVRILGSGGEQLFDSFREIEKYLWRLNTPDLQTVEKDLITVQKKVSSLN</sequence>
<dbReference type="HAMAP" id="MF_01384">
    <property type="entry name" value="UreD"/>
    <property type="match status" value="1"/>
</dbReference>
<protein>
    <recommendedName>
        <fullName evidence="3">Urease accessory protein UreD</fullName>
    </recommendedName>
</protein>
<keyword evidence="3" id="KW-0963">Cytoplasm</keyword>
<organism evidence="4 5">
    <name type="scientific">Dysgonomonas alginatilytica</name>
    <dbReference type="NCBI Taxonomy" id="1605892"/>
    <lineage>
        <taxon>Bacteria</taxon>
        <taxon>Pseudomonadati</taxon>
        <taxon>Bacteroidota</taxon>
        <taxon>Bacteroidia</taxon>
        <taxon>Bacteroidales</taxon>
        <taxon>Dysgonomonadaceae</taxon>
        <taxon>Dysgonomonas</taxon>
    </lineage>
</organism>
<dbReference type="OrthoDB" id="9807968at2"/>
<comment type="function">
    <text evidence="3">Required for maturation of urease via the functional incorporation of the urease nickel metallocenter.</text>
</comment>
<dbReference type="Pfam" id="PF01774">
    <property type="entry name" value="UreD"/>
    <property type="match status" value="1"/>
</dbReference>
<keyword evidence="2 3" id="KW-0143">Chaperone</keyword>
<keyword evidence="5" id="KW-1185">Reference proteome</keyword>
<evidence type="ECO:0000313" key="4">
    <source>
        <dbReference type="EMBL" id="PXV66314.1"/>
    </source>
</evidence>
<dbReference type="EMBL" id="QICL01000005">
    <property type="protein sequence ID" value="PXV66314.1"/>
    <property type="molecule type" value="Genomic_DNA"/>
</dbReference>
<dbReference type="RefSeq" id="WP_110309975.1">
    <property type="nucleotide sequence ID" value="NZ_QICL01000005.1"/>
</dbReference>
<name>A0A2V3PQT5_9BACT</name>
<evidence type="ECO:0000256" key="3">
    <source>
        <dbReference type="HAMAP-Rule" id="MF_01384"/>
    </source>
</evidence>
<accession>A0A2V3PQT5</accession>